<dbReference type="VEuPathDB" id="TrichDB:TVAGG3_0271120"/>
<reference evidence="1" key="1">
    <citation type="submission" date="2006-10" db="EMBL/GenBank/DDBJ databases">
        <authorList>
            <person name="Amadeo P."/>
            <person name="Zhao Q."/>
            <person name="Wortman J."/>
            <person name="Fraser-Liggett C."/>
            <person name="Carlton J."/>
        </authorList>
    </citation>
    <scope>NUCLEOTIDE SEQUENCE</scope>
    <source>
        <strain evidence="1">G3</strain>
    </source>
</reference>
<reference evidence="1" key="2">
    <citation type="journal article" date="2007" name="Science">
        <title>Draft genome sequence of the sexually transmitted pathogen Trichomonas vaginalis.</title>
        <authorList>
            <person name="Carlton J.M."/>
            <person name="Hirt R.P."/>
            <person name="Silva J.C."/>
            <person name="Delcher A.L."/>
            <person name="Schatz M."/>
            <person name="Zhao Q."/>
            <person name="Wortman J.R."/>
            <person name="Bidwell S.L."/>
            <person name="Alsmark U.C.M."/>
            <person name="Besteiro S."/>
            <person name="Sicheritz-Ponten T."/>
            <person name="Noel C.J."/>
            <person name="Dacks J.B."/>
            <person name="Foster P.G."/>
            <person name="Simillion C."/>
            <person name="Van de Peer Y."/>
            <person name="Miranda-Saavedra D."/>
            <person name="Barton G.J."/>
            <person name="Westrop G.D."/>
            <person name="Mueller S."/>
            <person name="Dessi D."/>
            <person name="Fiori P.L."/>
            <person name="Ren Q."/>
            <person name="Paulsen I."/>
            <person name="Zhang H."/>
            <person name="Bastida-Corcuera F.D."/>
            <person name="Simoes-Barbosa A."/>
            <person name="Brown M.T."/>
            <person name="Hayes R.D."/>
            <person name="Mukherjee M."/>
            <person name="Okumura C.Y."/>
            <person name="Schneider R."/>
            <person name="Smith A.J."/>
            <person name="Vanacova S."/>
            <person name="Villalvazo M."/>
            <person name="Haas B.J."/>
            <person name="Pertea M."/>
            <person name="Feldblyum T.V."/>
            <person name="Utterback T.R."/>
            <person name="Shu C.L."/>
            <person name="Osoegawa K."/>
            <person name="de Jong P.J."/>
            <person name="Hrdy I."/>
            <person name="Horvathova L."/>
            <person name="Zubacova Z."/>
            <person name="Dolezal P."/>
            <person name="Malik S.B."/>
            <person name="Logsdon J.M. Jr."/>
            <person name="Henze K."/>
            <person name="Gupta A."/>
            <person name="Wang C.C."/>
            <person name="Dunne R.L."/>
            <person name="Upcroft J.A."/>
            <person name="Upcroft P."/>
            <person name="White O."/>
            <person name="Salzberg S.L."/>
            <person name="Tang P."/>
            <person name="Chiu C.-H."/>
            <person name="Lee Y.-S."/>
            <person name="Embley T.M."/>
            <person name="Coombs G.H."/>
            <person name="Mottram J.C."/>
            <person name="Tachezy J."/>
            <person name="Fraser-Liggett C.M."/>
            <person name="Johnson P.J."/>
        </authorList>
    </citation>
    <scope>NUCLEOTIDE SEQUENCE [LARGE SCALE GENOMIC DNA]</scope>
    <source>
        <strain evidence="1">G3</strain>
    </source>
</reference>
<protein>
    <submittedName>
        <fullName evidence="1">Uncharacterized protein</fullName>
    </submittedName>
</protein>
<dbReference type="AlphaFoldDB" id="A2FKM3"/>
<sequence length="59" mass="6670">MVCERIEEIKAPAQKRIEMPSYEDLTAFSNFDPASSPFDCIEEPIGNDLSLEAFNVVDF</sequence>
<keyword evidence="2" id="KW-1185">Reference proteome</keyword>
<dbReference type="RefSeq" id="XP_001307489.1">
    <property type="nucleotide sequence ID" value="XM_001307488.1"/>
</dbReference>
<gene>
    <name evidence="1" type="ORF">TVAG_300920</name>
</gene>
<organism evidence="1 2">
    <name type="scientific">Trichomonas vaginalis (strain ATCC PRA-98 / G3)</name>
    <dbReference type="NCBI Taxonomy" id="412133"/>
    <lineage>
        <taxon>Eukaryota</taxon>
        <taxon>Metamonada</taxon>
        <taxon>Parabasalia</taxon>
        <taxon>Trichomonadida</taxon>
        <taxon>Trichomonadidae</taxon>
        <taxon>Trichomonas</taxon>
    </lineage>
</organism>
<dbReference type="KEGG" id="tva:75647531"/>
<dbReference type="VEuPathDB" id="TrichDB:TVAG_300920"/>
<dbReference type="InParanoid" id="A2FKM3"/>
<evidence type="ECO:0000313" key="1">
    <source>
        <dbReference type="EMBL" id="EAX94559.1"/>
    </source>
</evidence>
<accession>A2FKM3</accession>
<name>A2FKM3_TRIV3</name>
<dbReference type="EMBL" id="DS113851">
    <property type="protein sequence ID" value="EAX94559.1"/>
    <property type="molecule type" value="Genomic_DNA"/>
</dbReference>
<dbReference type="Proteomes" id="UP000001542">
    <property type="component" value="Unassembled WGS sequence"/>
</dbReference>
<evidence type="ECO:0000313" key="2">
    <source>
        <dbReference type="Proteomes" id="UP000001542"/>
    </source>
</evidence>
<proteinExistence type="predicted"/>